<dbReference type="PANTHER" id="PTHR11552:SF147">
    <property type="entry name" value="CHOLINE DEHYDROGENASE, MITOCHONDRIAL"/>
    <property type="match status" value="1"/>
</dbReference>
<evidence type="ECO:0000256" key="3">
    <source>
        <dbReference type="ARBA" id="ARBA00022630"/>
    </source>
</evidence>
<dbReference type="InterPro" id="IPR000172">
    <property type="entry name" value="GMC_OxRdtase_N"/>
</dbReference>
<accession>A0A1D2NG58</accession>
<dbReference type="Pfam" id="PF00732">
    <property type="entry name" value="GMC_oxred_N"/>
    <property type="match status" value="1"/>
</dbReference>
<proteinExistence type="inferred from homology"/>
<feature type="domain" description="Glucose-methanol-choline oxidoreductase N-terminal" evidence="8">
    <location>
        <begin position="318"/>
        <end position="332"/>
    </location>
</feature>
<keyword evidence="10" id="KW-1185">Reference proteome</keyword>
<dbReference type="PROSITE" id="PS00624">
    <property type="entry name" value="GMC_OXRED_2"/>
    <property type="match status" value="1"/>
</dbReference>
<evidence type="ECO:0000259" key="8">
    <source>
        <dbReference type="PROSITE" id="PS00624"/>
    </source>
</evidence>
<feature type="region of interest" description="Disordered" evidence="6">
    <location>
        <begin position="630"/>
        <end position="650"/>
    </location>
</feature>
<evidence type="ECO:0000256" key="7">
    <source>
        <dbReference type="SAM" id="Phobius"/>
    </source>
</evidence>
<dbReference type="InterPro" id="IPR007867">
    <property type="entry name" value="GMC_OxRtase_C"/>
</dbReference>
<dbReference type="Pfam" id="PF05199">
    <property type="entry name" value="GMC_oxred_C"/>
    <property type="match status" value="2"/>
</dbReference>
<dbReference type="InterPro" id="IPR012132">
    <property type="entry name" value="GMC_OxRdtase"/>
</dbReference>
<feature type="non-terminal residue" evidence="9">
    <location>
        <position position="650"/>
    </location>
</feature>
<dbReference type="OMA" id="FNTWPMT"/>
<feature type="compositionally biased region" description="Low complexity" evidence="6">
    <location>
        <begin position="630"/>
        <end position="644"/>
    </location>
</feature>
<reference evidence="9 10" key="1">
    <citation type="journal article" date="2016" name="Genome Biol. Evol.">
        <title>Gene Family Evolution Reflects Adaptation to Soil Environmental Stressors in the Genome of the Collembolan Orchesella cincta.</title>
        <authorList>
            <person name="Faddeeva-Vakhrusheva A."/>
            <person name="Derks M.F."/>
            <person name="Anvar S.Y."/>
            <person name="Agamennone V."/>
            <person name="Suring W."/>
            <person name="Smit S."/>
            <person name="van Straalen N.M."/>
            <person name="Roelofs D."/>
        </authorList>
    </citation>
    <scope>NUCLEOTIDE SEQUENCE [LARGE SCALE GENOMIC DNA]</scope>
    <source>
        <tissue evidence="9">Mixed pool</tissue>
    </source>
</reference>
<gene>
    <name evidence="9" type="ORF">Ocin01_02456</name>
</gene>
<dbReference type="Gene3D" id="3.30.560.10">
    <property type="entry name" value="Glucose Oxidase, domain 3"/>
    <property type="match status" value="1"/>
</dbReference>
<evidence type="ECO:0000256" key="2">
    <source>
        <dbReference type="ARBA" id="ARBA00010790"/>
    </source>
</evidence>
<sequence>MLTSTRISVAGRDGCRIPRSVLTVFTKALPIMVLSFGIWDRSADFLQSQRVDNYLTKHIEEFDFIIVGAGSAGSVLANRLSSNPDYSVLLLENGGNPNPIQNVPFYFQSLLHIPEIDYGYYTVPQKHACLAMKEQRSSWPRGMGLGGTSNLNCMFWQRSSPHDYDRWAKLSGSDEWRFDNILRNFKNIEDYHGQYYNEKWHSQDGNGIYVSTVGHDNLVDEFLEAGREMGYPTKDVNGNQEPSFSRLDVSIKDGRRFGAYPGFLEPVLDRTNLFIYRYAHVNRIHLEKKTNRAYGITYKRHGVERFVRARREIIISAGAIDSPKLLMLSGIGPKKHLESLGIECQINLPVGKNLMDHIMIIFGPFIVDTPGKTNVPGRDITLNTVVDYFSNRRGIMASAIAANAVAYIHSSFSKESGNLRNKSPDIQLLLVPANPNLPETFEEYASVKPGLIRRYMKGLEEKDSFMVNVMLGKHSTRGEIKLASTDPLESPIMDPKYLSHPDDIRRVVDGMNFTVQMAENTEAFRRIGTRLINRHFPGCEKYELKTDRYYECYARHMTSLFIIKVAHVQWDMVQKTRKPLVLHAKGLRVVDASIIPEIPNGNINAAVIMIADKASEFILDYWAQVDNSVQSQPTSSTSSLRYSSKGNRHY</sequence>
<dbReference type="Gene3D" id="3.50.50.60">
    <property type="entry name" value="FAD/NAD(P)-binding domain"/>
    <property type="match status" value="1"/>
</dbReference>
<feature type="transmembrane region" description="Helical" evidence="7">
    <location>
        <begin position="21"/>
        <end position="39"/>
    </location>
</feature>
<dbReference type="SUPFAM" id="SSF51905">
    <property type="entry name" value="FAD/NAD(P)-binding domain"/>
    <property type="match status" value="1"/>
</dbReference>
<dbReference type="GO" id="GO:0016614">
    <property type="term" value="F:oxidoreductase activity, acting on CH-OH group of donors"/>
    <property type="evidence" value="ECO:0007669"/>
    <property type="project" value="InterPro"/>
</dbReference>
<feature type="binding site" evidence="5">
    <location>
        <position position="148"/>
    </location>
    <ligand>
        <name>FAD</name>
        <dbReference type="ChEBI" id="CHEBI:57692"/>
    </ligand>
</feature>
<comment type="similarity">
    <text evidence="2">Belongs to the GMC oxidoreductase family.</text>
</comment>
<dbReference type="GO" id="GO:0050660">
    <property type="term" value="F:flavin adenine dinucleotide binding"/>
    <property type="evidence" value="ECO:0007669"/>
    <property type="project" value="InterPro"/>
</dbReference>
<keyword evidence="7" id="KW-1133">Transmembrane helix</keyword>
<dbReference type="STRING" id="48709.A0A1D2NG58"/>
<evidence type="ECO:0000256" key="4">
    <source>
        <dbReference type="ARBA" id="ARBA00022827"/>
    </source>
</evidence>
<dbReference type="SUPFAM" id="SSF54373">
    <property type="entry name" value="FAD-linked reductases, C-terminal domain"/>
    <property type="match status" value="1"/>
</dbReference>
<keyword evidence="7" id="KW-0472">Membrane</keyword>
<dbReference type="PIRSF" id="PIRSF000137">
    <property type="entry name" value="Alcohol_oxidase"/>
    <property type="match status" value="1"/>
</dbReference>
<protein>
    <submittedName>
        <fullName evidence="9">Glucose dehydrogenase [FAD, quinone]</fullName>
    </submittedName>
</protein>
<dbReference type="Proteomes" id="UP000094527">
    <property type="component" value="Unassembled WGS sequence"/>
</dbReference>
<dbReference type="InterPro" id="IPR036188">
    <property type="entry name" value="FAD/NAD-bd_sf"/>
</dbReference>
<evidence type="ECO:0000256" key="6">
    <source>
        <dbReference type="SAM" id="MobiDB-lite"/>
    </source>
</evidence>
<dbReference type="AlphaFoldDB" id="A0A1D2NG58"/>
<evidence type="ECO:0000256" key="5">
    <source>
        <dbReference type="PIRSR" id="PIRSR000137-2"/>
    </source>
</evidence>
<dbReference type="OrthoDB" id="269227at2759"/>
<organism evidence="9 10">
    <name type="scientific">Orchesella cincta</name>
    <name type="common">Springtail</name>
    <name type="synonym">Podura cincta</name>
    <dbReference type="NCBI Taxonomy" id="48709"/>
    <lineage>
        <taxon>Eukaryota</taxon>
        <taxon>Metazoa</taxon>
        <taxon>Ecdysozoa</taxon>
        <taxon>Arthropoda</taxon>
        <taxon>Hexapoda</taxon>
        <taxon>Collembola</taxon>
        <taxon>Entomobryomorpha</taxon>
        <taxon>Entomobryoidea</taxon>
        <taxon>Orchesellidae</taxon>
        <taxon>Orchesellinae</taxon>
        <taxon>Orchesella</taxon>
    </lineage>
</organism>
<keyword evidence="3" id="KW-0285">Flavoprotein</keyword>
<name>A0A1D2NG58_ORCCI</name>
<feature type="binding site" evidence="5">
    <location>
        <position position="281"/>
    </location>
    <ligand>
        <name>FAD</name>
        <dbReference type="ChEBI" id="CHEBI:57692"/>
    </ligand>
</feature>
<dbReference type="PANTHER" id="PTHR11552">
    <property type="entry name" value="GLUCOSE-METHANOL-CHOLINE GMC OXIDOREDUCTASE"/>
    <property type="match status" value="1"/>
</dbReference>
<dbReference type="EMBL" id="LJIJ01000050">
    <property type="protein sequence ID" value="ODN04250.1"/>
    <property type="molecule type" value="Genomic_DNA"/>
</dbReference>
<comment type="cofactor">
    <cofactor evidence="1 5">
        <name>FAD</name>
        <dbReference type="ChEBI" id="CHEBI:57692"/>
    </cofactor>
</comment>
<comment type="caution">
    <text evidence="9">The sequence shown here is derived from an EMBL/GenBank/DDBJ whole genome shotgun (WGS) entry which is preliminary data.</text>
</comment>
<keyword evidence="4 5" id="KW-0274">FAD</keyword>
<evidence type="ECO:0000313" key="10">
    <source>
        <dbReference type="Proteomes" id="UP000094527"/>
    </source>
</evidence>
<evidence type="ECO:0000256" key="1">
    <source>
        <dbReference type="ARBA" id="ARBA00001974"/>
    </source>
</evidence>
<evidence type="ECO:0000313" key="9">
    <source>
        <dbReference type="EMBL" id="ODN04250.1"/>
    </source>
</evidence>
<keyword evidence="7" id="KW-0812">Transmembrane</keyword>